<name>A0AAP0G9E9_9ASPA</name>
<reference evidence="1 2" key="1">
    <citation type="journal article" date="2022" name="Nat. Plants">
        <title>Genomes of leafy and leafless Platanthera orchids illuminate the evolution of mycoheterotrophy.</title>
        <authorList>
            <person name="Li M.H."/>
            <person name="Liu K.W."/>
            <person name="Li Z."/>
            <person name="Lu H.C."/>
            <person name="Ye Q.L."/>
            <person name="Zhang D."/>
            <person name="Wang J.Y."/>
            <person name="Li Y.F."/>
            <person name="Zhong Z.M."/>
            <person name="Liu X."/>
            <person name="Yu X."/>
            <person name="Liu D.K."/>
            <person name="Tu X.D."/>
            <person name="Liu B."/>
            <person name="Hao Y."/>
            <person name="Liao X.Y."/>
            <person name="Jiang Y.T."/>
            <person name="Sun W.H."/>
            <person name="Chen J."/>
            <person name="Chen Y.Q."/>
            <person name="Ai Y."/>
            <person name="Zhai J.W."/>
            <person name="Wu S.S."/>
            <person name="Zhou Z."/>
            <person name="Hsiao Y.Y."/>
            <person name="Wu W.L."/>
            <person name="Chen Y.Y."/>
            <person name="Lin Y.F."/>
            <person name="Hsu J.L."/>
            <person name="Li C.Y."/>
            <person name="Wang Z.W."/>
            <person name="Zhao X."/>
            <person name="Zhong W.Y."/>
            <person name="Ma X.K."/>
            <person name="Ma L."/>
            <person name="Huang J."/>
            <person name="Chen G.Z."/>
            <person name="Huang M.Z."/>
            <person name="Huang L."/>
            <person name="Peng D.H."/>
            <person name="Luo Y.B."/>
            <person name="Zou S.Q."/>
            <person name="Chen S.P."/>
            <person name="Lan S."/>
            <person name="Tsai W.C."/>
            <person name="Van de Peer Y."/>
            <person name="Liu Z.J."/>
        </authorList>
    </citation>
    <scope>NUCLEOTIDE SEQUENCE [LARGE SCALE GENOMIC DNA]</scope>
    <source>
        <strain evidence="1">Lor287</strain>
    </source>
</reference>
<organism evidence="1 2">
    <name type="scientific">Platanthera zijinensis</name>
    <dbReference type="NCBI Taxonomy" id="2320716"/>
    <lineage>
        <taxon>Eukaryota</taxon>
        <taxon>Viridiplantae</taxon>
        <taxon>Streptophyta</taxon>
        <taxon>Embryophyta</taxon>
        <taxon>Tracheophyta</taxon>
        <taxon>Spermatophyta</taxon>
        <taxon>Magnoliopsida</taxon>
        <taxon>Liliopsida</taxon>
        <taxon>Asparagales</taxon>
        <taxon>Orchidaceae</taxon>
        <taxon>Orchidoideae</taxon>
        <taxon>Orchideae</taxon>
        <taxon>Orchidinae</taxon>
        <taxon>Platanthera</taxon>
    </lineage>
</organism>
<evidence type="ECO:0000313" key="2">
    <source>
        <dbReference type="Proteomes" id="UP001418222"/>
    </source>
</evidence>
<gene>
    <name evidence="1" type="ORF">KSP39_PZI007135</name>
</gene>
<comment type="caution">
    <text evidence="1">The sequence shown here is derived from an EMBL/GenBank/DDBJ whole genome shotgun (WGS) entry which is preliminary data.</text>
</comment>
<keyword evidence="2" id="KW-1185">Reference proteome</keyword>
<proteinExistence type="predicted"/>
<accession>A0AAP0G9E9</accession>
<dbReference type="AlphaFoldDB" id="A0AAP0G9E9"/>
<dbReference type="EMBL" id="JBBWWQ010000005">
    <property type="protein sequence ID" value="KAK8946545.1"/>
    <property type="molecule type" value="Genomic_DNA"/>
</dbReference>
<dbReference type="Proteomes" id="UP001418222">
    <property type="component" value="Unassembled WGS sequence"/>
</dbReference>
<protein>
    <submittedName>
        <fullName evidence="1">Uncharacterized protein</fullName>
    </submittedName>
</protein>
<evidence type="ECO:0000313" key="1">
    <source>
        <dbReference type="EMBL" id="KAK8946545.1"/>
    </source>
</evidence>
<sequence length="90" mass="10381">MNRGQNDKGRRTRNVNREASFEIKYGGIMPRKKPLISKVRSLVMPYFVFLINWKELLLQGNSNVEGPLREERGTVRYCAKLARGDKPLAC</sequence>